<dbReference type="AlphaFoldDB" id="A0A2A2CW22"/>
<name>A0A2A2CW22_9ACTN</name>
<accession>A0A2A2CW22</accession>
<sequence>MRIMFTVLPVTSHVMIMAPLAAALQSAGHEVRVVTHDHPGTVAAITGAGLAAVPLGAPIDLAGAVRDTFANETLEGIARTTGVDPSDTNLWPMIRHYLVASYAMYYPAEPTGPADATGPEAPGAAGIADEMVEFAREWRPDLVLWDPLFFPSPIAARACGAAHARLLWGLDRFGWLRAEYLKGRTAAGGTEPDLMAGMMRPLLDRFGVAFDEDLLVGRWSVNPWPEPMRLPLDLDYLSVRPVPFNGVVALPEWLRRTPEKPRVCFTLGTSGRDLFAENGVSVPDVFAAVADLDIELVATLNEAQLAGVDSVPDNVRVTPYVPMSLLLPTCSAIIHIGGAGSWSAAGAHAVPQLLVPKSGSEYLDFARYAAGKGAGIVIEDARPTVATLREALLRLLHEPSFQEGTAALREDLGRLPSPVEIVPELEARTLRHRSR</sequence>
<dbReference type="Pfam" id="PF06722">
    <property type="entry name" value="EryCIII-like_C"/>
    <property type="match status" value="1"/>
</dbReference>
<evidence type="ECO:0000313" key="7">
    <source>
        <dbReference type="Proteomes" id="UP000218944"/>
    </source>
</evidence>
<organism evidence="6 7">
    <name type="scientific">Streptomyces albireticuli</name>
    <dbReference type="NCBI Taxonomy" id="1940"/>
    <lineage>
        <taxon>Bacteria</taxon>
        <taxon>Bacillati</taxon>
        <taxon>Actinomycetota</taxon>
        <taxon>Actinomycetes</taxon>
        <taxon>Kitasatosporales</taxon>
        <taxon>Streptomycetaceae</taxon>
        <taxon>Streptomyces</taxon>
    </lineage>
</organism>
<protein>
    <submittedName>
        <fullName evidence="6">Uncharacterized protein</fullName>
    </submittedName>
</protein>
<comment type="caution">
    <text evidence="6">The sequence shown here is derived from an EMBL/GenBank/DDBJ whole genome shotgun (WGS) entry which is preliminary data.</text>
</comment>
<dbReference type="InterPro" id="IPR010610">
    <property type="entry name" value="EryCIII-like_C"/>
</dbReference>
<comment type="similarity">
    <text evidence="1">Belongs to the glycosyltransferase 28 family.</text>
</comment>
<dbReference type="Gene3D" id="3.40.50.2000">
    <property type="entry name" value="Glycogen Phosphorylase B"/>
    <property type="match status" value="2"/>
</dbReference>
<evidence type="ECO:0000256" key="3">
    <source>
        <dbReference type="ARBA" id="ARBA00022679"/>
    </source>
</evidence>
<evidence type="ECO:0000259" key="5">
    <source>
        <dbReference type="Pfam" id="PF21036"/>
    </source>
</evidence>
<keyword evidence="3" id="KW-0808">Transferase</keyword>
<dbReference type="CDD" id="cd03784">
    <property type="entry name" value="GT1_Gtf-like"/>
    <property type="match status" value="1"/>
</dbReference>
<evidence type="ECO:0000256" key="1">
    <source>
        <dbReference type="ARBA" id="ARBA00006962"/>
    </source>
</evidence>
<evidence type="ECO:0000256" key="2">
    <source>
        <dbReference type="ARBA" id="ARBA00022676"/>
    </source>
</evidence>
<feature type="domain" description="Erythromycin biosynthesis protein CIII-like N-terminal" evidence="5">
    <location>
        <begin position="23"/>
        <end position="268"/>
    </location>
</feature>
<keyword evidence="7" id="KW-1185">Reference proteome</keyword>
<dbReference type="PANTHER" id="PTHR48050:SF13">
    <property type="entry name" value="STEROL 3-BETA-GLUCOSYLTRANSFERASE UGT80A2"/>
    <property type="match status" value="1"/>
</dbReference>
<evidence type="ECO:0000259" key="4">
    <source>
        <dbReference type="Pfam" id="PF06722"/>
    </source>
</evidence>
<dbReference type="InterPro" id="IPR002213">
    <property type="entry name" value="UDP_glucos_trans"/>
</dbReference>
<dbReference type="InterPro" id="IPR050426">
    <property type="entry name" value="Glycosyltransferase_28"/>
</dbReference>
<dbReference type="PANTHER" id="PTHR48050">
    <property type="entry name" value="STEROL 3-BETA-GLUCOSYLTRANSFERASE"/>
    <property type="match status" value="1"/>
</dbReference>
<gene>
    <name evidence="6" type="ORF">CK936_35020</name>
</gene>
<dbReference type="GO" id="GO:0008194">
    <property type="term" value="F:UDP-glycosyltransferase activity"/>
    <property type="evidence" value="ECO:0007669"/>
    <property type="project" value="InterPro"/>
</dbReference>
<dbReference type="Pfam" id="PF21036">
    <property type="entry name" value="EryCIII-like_N"/>
    <property type="match status" value="1"/>
</dbReference>
<dbReference type="GO" id="GO:0016758">
    <property type="term" value="F:hexosyltransferase activity"/>
    <property type="evidence" value="ECO:0007669"/>
    <property type="project" value="UniProtKB-ARBA"/>
</dbReference>
<proteinExistence type="inferred from homology"/>
<evidence type="ECO:0000313" key="6">
    <source>
        <dbReference type="EMBL" id="PAU44408.1"/>
    </source>
</evidence>
<dbReference type="GO" id="GO:0017000">
    <property type="term" value="P:antibiotic biosynthetic process"/>
    <property type="evidence" value="ECO:0007669"/>
    <property type="project" value="UniProtKB-ARBA"/>
</dbReference>
<dbReference type="SUPFAM" id="SSF53756">
    <property type="entry name" value="UDP-Glycosyltransferase/glycogen phosphorylase"/>
    <property type="match status" value="1"/>
</dbReference>
<dbReference type="EMBL" id="NSJV01000671">
    <property type="protein sequence ID" value="PAU44408.1"/>
    <property type="molecule type" value="Genomic_DNA"/>
</dbReference>
<dbReference type="InterPro" id="IPR048284">
    <property type="entry name" value="EryCIII-like_N"/>
</dbReference>
<feature type="domain" description="Erythromycin biosynthesis protein CIII-like C-terminal" evidence="4">
    <location>
        <begin position="285"/>
        <end position="427"/>
    </location>
</feature>
<dbReference type="RefSeq" id="WP_095584962.1">
    <property type="nucleotide sequence ID" value="NZ_JAJQQQ010000002.1"/>
</dbReference>
<reference evidence="6 7" key="1">
    <citation type="submission" date="2017-08" db="EMBL/GenBank/DDBJ databases">
        <title>Genome sequence of Streptomyces albireticuli NRRL B-1670.</title>
        <authorList>
            <person name="Graham D.E."/>
            <person name="Mahan K.M."/>
            <person name="Klingeman D.M."/>
            <person name="Hettich R.L."/>
            <person name="Parry R.J."/>
            <person name="Spain J.C."/>
        </authorList>
    </citation>
    <scope>NUCLEOTIDE SEQUENCE [LARGE SCALE GENOMIC DNA]</scope>
    <source>
        <strain evidence="6 7">NRRL B-1670</strain>
    </source>
</reference>
<keyword evidence="2" id="KW-0328">Glycosyltransferase</keyword>
<dbReference type="Proteomes" id="UP000218944">
    <property type="component" value="Unassembled WGS sequence"/>
</dbReference>